<gene>
    <name evidence="1" type="ORF">rsdtw13_23560</name>
</gene>
<keyword evidence="2" id="KW-1185">Reference proteome</keyword>
<proteinExistence type="predicted"/>
<accession>A0ACB5RCW1</accession>
<evidence type="ECO:0000313" key="2">
    <source>
        <dbReference type="Proteomes" id="UP001058074"/>
    </source>
</evidence>
<dbReference type="EMBL" id="BROD01000001">
    <property type="protein sequence ID" value="GKX67098.1"/>
    <property type="molecule type" value="Genomic_DNA"/>
</dbReference>
<organism evidence="1 2">
    <name type="scientific">Inconstantimicrobium mannanitabidum</name>
    <dbReference type="NCBI Taxonomy" id="1604901"/>
    <lineage>
        <taxon>Bacteria</taxon>
        <taxon>Bacillati</taxon>
        <taxon>Bacillota</taxon>
        <taxon>Clostridia</taxon>
        <taxon>Eubacteriales</taxon>
        <taxon>Clostridiaceae</taxon>
        <taxon>Inconstantimicrobium</taxon>
    </lineage>
</organism>
<evidence type="ECO:0000313" key="1">
    <source>
        <dbReference type="EMBL" id="GKX67098.1"/>
    </source>
</evidence>
<protein>
    <submittedName>
        <fullName evidence="1">Uncharacterized protein</fullName>
    </submittedName>
</protein>
<name>A0ACB5RCW1_9CLOT</name>
<reference evidence="1" key="1">
    <citation type="journal article" date="2025" name="Int. J. Syst. Evol. Microbiol.">
        <title>Inconstantimicrobium mannanitabidum sp. nov., a novel member of the family Clostridiaceae isolated from anoxic soil under the treatment of reductive soil disinfestation.</title>
        <authorList>
            <person name="Ueki A."/>
            <person name="Tonouchi A."/>
            <person name="Honma S."/>
            <person name="Kaku N."/>
            <person name="Ueki K."/>
        </authorList>
    </citation>
    <scope>NUCLEOTIDE SEQUENCE</scope>
    <source>
        <strain evidence="1">TW13</strain>
    </source>
</reference>
<sequence length="180" mass="20586">MQNNISLFLGTGLIYLVIFILPIFIYLRVKHKVKPLTYLRLKGNVRKGILSGVLVSILFIILLIIKNSIIGWKSINFNIGLLWISVICVGIFEEIPFRGFLLQQLRKHMSFWSANIITSIVFVVFHFPTWIISHVNIVSASIPILMGSLAFGYLFEEYKSLWSPIICHSVFDLCTWIGLA</sequence>
<dbReference type="Proteomes" id="UP001058074">
    <property type="component" value="Unassembled WGS sequence"/>
</dbReference>
<comment type="caution">
    <text evidence="1">The sequence shown here is derived from an EMBL/GenBank/DDBJ whole genome shotgun (WGS) entry which is preliminary data.</text>
</comment>